<dbReference type="SUPFAM" id="SSF56601">
    <property type="entry name" value="beta-lactamase/transpeptidase-like"/>
    <property type="match status" value="1"/>
</dbReference>
<evidence type="ECO:0000259" key="4">
    <source>
        <dbReference type="Pfam" id="PF00144"/>
    </source>
</evidence>
<dbReference type="InterPro" id="IPR001466">
    <property type="entry name" value="Beta-lactam-related"/>
</dbReference>
<keyword evidence="2" id="KW-0472">Membrane</keyword>
<comment type="subcellular location">
    <subcellularLocation>
        <location evidence="1">Membrane</location>
    </subcellularLocation>
</comment>
<keyword evidence="3" id="KW-0732">Signal</keyword>
<dbReference type="Proteomes" id="UP001165293">
    <property type="component" value="Unassembled WGS sequence"/>
</dbReference>
<reference evidence="5" key="1">
    <citation type="submission" date="2021-10" db="EMBL/GenBank/DDBJ databases">
        <authorList>
            <person name="Lyu M."/>
            <person name="Wang X."/>
            <person name="Meng X."/>
            <person name="Xu K."/>
        </authorList>
    </citation>
    <scope>NUCLEOTIDE SEQUENCE</scope>
    <source>
        <strain evidence="5">A6</strain>
    </source>
</reference>
<dbReference type="Pfam" id="PF00144">
    <property type="entry name" value="Beta-lactamase"/>
    <property type="match status" value="1"/>
</dbReference>
<dbReference type="EMBL" id="JAJGAK010000001">
    <property type="protein sequence ID" value="MCC8362254.1"/>
    <property type="molecule type" value="Genomic_DNA"/>
</dbReference>
<dbReference type="Gene3D" id="3.40.710.10">
    <property type="entry name" value="DD-peptidase/beta-lactamase superfamily"/>
    <property type="match status" value="1"/>
</dbReference>
<proteinExistence type="predicted"/>
<keyword evidence="6" id="KW-1185">Reference proteome</keyword>
<feature type="domain" description="Beta-lactamase-related" evidence="4">
    <location>
        <begin position="42"/>
        <end position="343"/>
    </location>
</feature>
<evidence type="ECO:0000256" key="1">
    <source>
        <dbReference type="ARBA" id="ARBA00004370"/>
    </source>
</evidence>
<dbReference type="PANTHER" id="PTHR46825:SF11">
    <property type="entry name" value="PENICILLIN-BINDING PROTEIN 4"/>
    <property type="match status" value="1"/>
</dbReference>
<evidence type="ECO:0000313" key="6">
    <source>
        <dbReference type="Proteomes" id="UP001165293"/>
    </source>
</evidence>
<organism evidence="5 6">
    <name type="scientific">Noviluteimonas lactosilytica</name>
    <dbReference type="NCBI Taxonomy" id="2888523"/>
    <lineage>
        <taxon>Bacteria</taxon>
        <taxon>Pseudomonadati</taxon>
        <taxon>Pseudomonadota</taxon>
        <taxon>Gammaproteobacteria</taxon>
        <taxon>Lysobacterales</taxon>
        <taxon>Lysobacteraceae</taxon>
        <taxon>Noviluteimonas</taxon>
    </lineage>
</organism>
<protein>
    <submittedName>
        <fullName evidence="5">Beta-lactamase family protein</fullName>
    </submittedName>
</protein>
<evidence type="ECO:0000256" key="2">
    <source>
        <dbReference type="ARBA" id="ARBA00023136"/>
    </source>
</evidence>
<gene>
    <name evidence="5" type="ORF">LK996_04095</name>
</gene>
<evidence type="ECO:0000256" key="3">
    <source>
        <dbReference type="SAM" id="SignalP"/>
    </source>
</evidence>
<feature type="signal peptide" evidence="3">
    <location>
        <begin position="1"/>
        <end position="20"/>
    </location>
</feature>
<feature type="chain" id="PRO_5046112238" evidence="3">
    <location>
        <begin position="21"/>
        <end position="355"/>
    </location>
</feature>
<dbReference type="PANTHER" id="PTHR46825">
    <property type="entry name" value="D-ALANYL-D-ALANINE-CARBOXYPEPTIDASE/ENDOPEPTIDASE AMPH"/>
    <property type="match status" value="1"/>
</dbReference>
<comment type="caution">
    <text evidence="5">The sequence shown here is derived from an EMBL/GenBank/DDBJ whole genome shotgun (WGS) entry which is preliminary data.</text>
</comment>
<sequence>MPLRRLLLLLLLVVGSAAHAAPDDRALARTLDQRIDVAQAAGFSGSVLVADGEDIVYARNVGKDVDDRTRFNLASTGKVFTAVAILQLVQQGKLDLDAPIGRYLPKWPVASVREQVTARQLLMHTSGLGSYWGEAFDKRRAQLHTLADYEPLLATEPKFTPGTQWSYSNTGFMLLGLLVEALSGEDYYAYVQRHVFAPAGMQDTGYYAVDGVADRAATPRRAGVALPMPEPRGGGAGGGYSTTRDMLRFHRALTGGKLLDAKTAALLLAPVTMPEGTRAPPHGLGMLRFATGDDIAYGHPGGAPGVGSDFRATRKSGWALIILSNSDEPRTMPLANALAELVAEGGGPDLRIAMP</sequence>
<evidence type="ECO:0000313" key="5">
    <source>
        <dbReference type="EMBL" id="MCC8362254.1"/>
    </source>
</evidence>
<dbReference type="InterPro" id="IPR012338">
    <property type="entry name" value="Beta-lactam/transpept-like"/>
</dbReference>
<dbReference type="InterPro" id="IPR050491">
    <property type="entry name" value="AmpC-like"/>
</dbReference>
<dbReference type="RefSeq" id="WP_230525872.1">
    <property type="nucleotide sequence ID" value="NZ_JAJGAK010000001.1"/>
</dbReference>
<name>A0ABS8JF80_9GAMM</name>
<accession>A0ABS8JF80</accession>